<gene>
    <name evidence="5" type="ORF">GCM10010937_17380</name>
</gene>
<evidence type="ECO:0000313" key="6">
    <source>
        <dbReference type="Proteomes" id="UP001156613"/>
    </source>
</evidence>
<protein>
    <recommendedName>
        <fullName evidence="4">Bacterial type II secretion system protein E domain-containing protein</fullName>
    </recommendedName>
</protein>
<dbReference type="InterPro" id="IPR027417">
    <property type="entry name" value="P-loop_NTPase"/>
</dbReference>
<dbReference type="PROSITE" id="PS00662">
    <property type="entry name" value="T2SP_E"/>
    <property type="match status" value="1"/>
</dbReference>
<dbReference type="PANTHER" id="PTHR30258">
    <property type="entry name" value="TYPE II SECRETION SYSTEM PROTEIN GSPE-RELATED"/>
    <property type="match status" value="1"/>
</dbReference>
<dbReference type="RefSeq" id="WP_062503008.1">
    <property type="nucleotide sequence ID" value="NZ_BEWO01000022.1"/>
</dbReference>
<keyword evidence="3" id="KW-0067">ATP-binding</keyword>
<reference evidence="6" key="1">
    <citation type="journal article" date="2019" name="Int. J. Syst. Evol. Microbiol.">
        <title>The Global Catalogue of Microorganisms (GCM) 10K type strain sequencing project: providing services to taxonomists for standard genome sequencing and annotation.</title>
        <authorList>
            <consortium name="The Broad Institute Genomics Platform"/>
            <consortium name="The Broad Institute Genome Sequencing Center for Infectious Disease"/>
            <person name="Wu L."/>
            <person name="Ma J."/>
        </authorList>
    </citation>
    <scope>NUCLEOTIDE SEQUENCE [LARGE SCALE GENOMIC DNA]</scope>
    <source>
        <strain evidence="6">NBRC 3271</strain>
    </source>
</reference>
<evidence type="ECO:0000256" key="1">
    <source>
        <dbReference type="ARBA" id="ARBA00006611"/>
    </source>
</evidence>
<organism evidence="5 6">
    <name type="scientific">Gluconobacter japonicus</name>
    <dbReference type="NCBI Taxonomy" id="376620"/>
    <lineage>
        <taxon>Bacteria</taxon>
        <taxon>Pseudomonadati</taxon>
        <taxon>Pseudomonadota</taxon>
        <taxon>Alphaproteobacteria</taxon>
        <taxon>Acetobacterales</taxon>
        <taxon>Acetobacteraceae</taxon>
        <taxon>Gluconobacter</taxon>
    </lineage>
</organism>
<name>A0ABQ5WKH6_GLUJA</name>
<accession>A0ABQ5WKH6</accession>
<evidence type="ECO:0000313" key="5">
    <source>
        <dbReference type="EMBL" id="GLQ59935.1"/>
    </source>
</evidence>
<proteinExistence type="inferred from homology"/>
<sequence length="547" mass="60597">MKFPFLSRGGRTANTAETAIHVPAELRGQIHIDEINQTVFINEALKRRAHVLAWLAELRRHPGLATLRVEWELIGTLTERIQQAHHDNAIVSRDDAQDAEVRDEALALLREGAENGVSDVHIHRKERHTEILFRINGTLVVAHELTNDHADRLLRAMYTLASSRDSAYSEMEFQDAAVAGDVLKGTGLANVRIVKGPCLPVAEGGKFMVMRLQYAKSGGGRRGARTATEFRTPRRPEGHLKLLEYGFSQAQIDRILNISIAPSGVLICTGPTGSGKTTLLYEGAQHKARTQPGRRLVTIEQPAEYPMPWAIQLDISNALSAAAAGREFKGRLRSALRMDPDDIMVGEIRDMEVALTTFDAAQTGHFVMTTLHVDDPFDYPLRLQNMDFERLSFRTTCNASIVRGIVAQRLLPVLCPHCAVPWSPDDDRMPRQTCQAVLTWGDDPTRIRRTGPGCEHCLGTGIAGRTAVAEVVETDEQLMSDFVQYGVSIARHRFRARKGVDPSMVETAMTRAFAGIVDPYEVTAKVDRIRTRTAVMEERYAGATVGA</sequence>
<dbReference type="Proteomes" id="UP001156613">
    <property type="component" value="Unassembled WGS sequence"/>
</dbReference>
<dbReference type="EMBL" id="BSNT01000061">
    <property type="protein sequence ID" value="GLQ59935.1"/>
    <property type="molecule type" value="Genomic_DNA"/>
</dbReference>
<dbReference type="Gene3D" id="3.30.450.90">
    <property type="match status" value="1"/>
</dbReference>
<evidence type="ECO:0000259" key="4">
    <source>
        <dbReference type="PROSITE" id="PS00662"/>
    </source>
</evidence>
<feature type="domain" description="Bacterial type II secretion system protein E" evidence="4">
    <location>
        <begin position="336"/>
        <end position="350"/>
    </location>
</feature>
<comment type="similarity">
    <text evidence="1">Belongs to the GSP E family.</text>
</comment>
<evidence type="ECO:0000256" key="3">
    <source>
        <dbReference type="ARBA" id="ARBA00022840"/>
    </source>
</evidence>
<dbReference type="PANTHER" id="PTHR30258:SF3">
    <property type="entry name" value="SLL1921 PROTEIN"/>
    <property type="match status" value="1"/>
</dbReference>
<dbReference type="InterPro" id="IPR001482">
    <property type="entry name" value="T2SS/T4SS_dom"/>
</dbReference>
<keyword evidence="2" id="KW-0547">Nucleotide-binding</keyword>
<comment type="caution">
    <text evidence="5">The sequence shown here is derived from an EMBL/GenBank/DDBJ whole genome shotgun (WGS) entry which is preliminary data.</text>
</comment>
<evidence type="ECO:0000256" key="2">
    <source>
        <dbReference type="ARBA" id="ARBA00022741"/>
    </source>
</evidence>
<dbReference type="Gene3D" id="3.40.50.300">
    <property type="entry name" value="P-loop containing nucleotide triphosphate hydrolases"/>
    <property type="match status" value="1"/>
</dbReference>
<dbReference type="Pfam" id="PF00437">
    <property type="entry name" value="T2SSE"/>
    <property type="match status" value="1"/>
</dbReference>
<keyword evidence="6" id="KW-1185">Reference proteome</keyword>
<dbReference type="SUPFAM" id="SSF52540">
    <property type="entry name" value="P-loop containing nucleoside triphosphate hydrolases"/>
    <property type="match status" value="1"/>
</dbReference>